<keyword evidence="1" id="KW-0812">Transmembrane</keyword>
<accession>A0AAD7EPY5</accession>
<gene>
    <name evidence="2" type="ORF">DFH08DRAFT_871278</name>
</gene>
<keyword evidence="3" id="KW-1185">Reference proteome</keyword>
<reference evidence="2" key="1">
    <citation type="submission" date="2023-03" db="EMBL/GenBank/DDBJ databases">
        <title>Massive genome expansion in bonnet fungi (Mycena s.s.) driven by repeated elements and novel gene families across ecological guilds.</title>
        <authorList>
            <consortium name="Lawrence Berkeley National Laboratory"/>
            <person name="Harder C.B."/>
            <person name="Miyauchi S."/>
            <person name="Viragh M."/>
            <person name="Kuo A."/>
            <person name="Thoen E."/>
            <person name="Andreopoulos B."/>
            <person name="Lu D."/>
            <person name="Skrede I."/>
            <person name="Drula E."/>
            <person name="Henrissat B."/>
            <person name="Morin E."/>
            <person name="Kohler A."/>
            <person name="Barry K."/>
            <person name="LaButti K."/>
            <person name="Morin E."/>
            <person name="Salamov A."/>
            <person name="Lipzen A."/>
            <person name="Mereny Z."/>
            <person name="Hegedus B."/>
            <person name="Baldrian P."/>
            <person name="Stursova M."/>
            <person name="Weitz H."/>
            <person name="Taylor A."/>
            <person name="Grigoriev I.V."/>
            <person name="Nagy L.G."/>
            <person name="Martin F."/>
            <person name="Kauserud H."/>
        </authorList>
    </citation>
    <scope>NUCLEOTIDE SEQUENCE</scope>
    <source>
        <strain evidence="2">CBHHK002</strain>
    </source>
</reference>
<feature type="transmembrane region" description="Helical" evidence="1">
    <location>
        <begin position="156"/>
        <end position="174"/>
    </location>
</feature>
<evidence type="ECO:0000256" key="1">
    <source>
        <dbReference type="SAM" id="Phobius"/>
    </source>
</evidence>
<comment type="caution">
    <text evidence="2">The sequence shown here is derived from an EMBL/GenBank/DDBJ whole genome shotgun (WGS) entry which is preliminary data.</text>
</comment>
<sequence length="259" mass="28387">MFLLATTGTIIVISTTAISMRMVSLFVQGDPDSPARLLRLYQSLALGQDIILAINNLVTDLLFLYRCYVIWGARRTVLLLPVMMILATMTVGCITGLGYYGVVKLPFFVDPRVPFIMGASTNVVLMGLTAGRIWYIRREAGAITGQHSLRQRYGTAVAIILESGFLYCICVIFYEISMSMKDSSVYGTISIGVAWGLVQVGVNIVPTLILVRVGLGRSTENGLHVRPSFDSSTTESTRPFKEGEAFAGQMKFREISGDC</sequence>
<dbReference type="EMBL" id="JARIHO010000022">
    <property type="protein sequence ID" value="KAJ7343792.1"/>
    <property type="molecule type" value="Genomic_DNA"/>
</dbReference>
<feature type="transmembrane region" description="Helical" evidence="1">
    <location>
        <begin position="186"/>
        <end position="211"/>
    </location>
</feature>
<proteinExistence type="predicted"/>
<feature type="transmembrane region" description="Helical" evidence="1">
    <location>
        <begin position="77"/>
        <end position="101"/>
    </location>
</feature>
<keyword evidence="1" id="KW-1133">Transmembrane helix</keyword>
<name>A0AAD7EPY5_9AGAR</name>
<feature type="transmembrane region" description="Helical" evidence="1">
    <location>
        <begin position="113"/>
        <end position="135"/>
    </location>
</feature>
<dbReference type="Proteomes" id="UP001218218">
    <property type="component" value="Unassembled WGS sequence"/>
</dbReference>
<protein>
    <submittedName>
        <fullName evidence="2">Uncharacterized protein</fullName>
    </submittedName>
</protein>
<keyword evidence="1" id="KW-0472">Membrane</keyword>
<organism evidence="2 3">
    <name type="scientific">Mycena albidolilacea</name>
    <dbReference type="NCBI Taxonomy" id="1033008"/>
    <lineage>
        <taxon>Eukaryota</taxon>
        <taxon>Fungi</taxon>
        <taxon>Dikarya</taxon>
        <taxon>Basidiomycota</taxon>
        <taxon>Agaricomycotina</taxon>
        <taxon>Agaricomycetes</taxon>
        <taxon>Agaricomycetidae</taxon>
        <taxon>Agaricales</taxon>
        <taxon>Marasmiineae</taxon>
        <taxon>Mycenaceae</taxon>
        <taxon>Mycena</taxon>
    </lineage>
</organism>
<evidence type="ECO:0000313" key="3">
    <source>
        <dbReference type="Proteomes" id="UP001218218"/>
    </source>
</evidence>
<evidence type="ECO:0000313" key="2">
    <source>
        <dbReference type="EMBL" id="KAJ7343792.1"/>
    </source>
</evidence>
<dbReference type="AlphaFoldDB" id="A0AAD7EPY5"/>
<feature type="transmembrane region" description="Helical" evidence="1">
    <location>
        <begin position="41"/>
        <end position="65"/>
    </location>
</feature>